<organism evidence="4 5">
    <name type="scientific">Bacillus suaedaesalsae</name>
    <dbReference type="NCBI Taxonomy" id="2810349"/>
    <lineage>
        <taxon>Bacteria</taxon>
        <taxon>Bacillati</taxon>
        <taxon>Bacillota</taxon>
        <taxon>Bacilli</taxon>
        <taxon>Bacillales</taxon>
        <taxon>Bacillaceae</taxon>
        <taxon>Bacillus</taxon>
    </lineage>
</organism>
<evidence type="ECO:0000256" key="2">
    <source>
        <dbReference type="ARBA" id="ARBA00023287"/>
    </source>
</evidence>
<reference evidence="4 5" key="1">
    <citation type="submission" date="2021-02" db="EMBL/GenBank/DDBJ databases">
        <title>Bacillus sp. RD4P76, an endophyte from a halophyte.</title>
        <authorList>
            <person name="Sun J.-Q."/>
        </authorList>
    </citation>
    <scope>NUCLEOTIDE SEQUENCE [LARGE SCALE GENOMIC DNA]</scope>
    <source>
        <strain evidence="4 5">RD4P76</strain>
    </source>
</reference>
<dbReference type="InterPro" id="IPR012902">
    <property type="entry name" value="N_methyl_site"/>
</dbReference>
<evidence type="ECO:0000256" key="3">
    <source>
        <dbReference type="SAM" id="Phobius"/>
    </source>
</evidence>
<name>A0ABS2DMN5_9BACI</name>
<feature type="transmembrane region" description="Helical" evidence="3">
    <location>
        <begin position="12"/>
        <end position="32"/>
    </location>
</feature>
<proteinExistence type="predicted"/>
<dbReference type="Pfam" id="PF07963">
    <property type="entry name" value="N_methyl"/>
    <property type="match status" value="1"/>
</dbReference>
<dbReference type="PROSITE" id="PS00409">
    <property type="entry name" value="PROKAR_NTER_METHYL"/>
    <property type="match status" value="1"/>
</dbReference>
<dbReference type="EMBL" id="JAFELM010000044">
    <property type="protein sequence ID" value="MBM6619759.1"/>
    <property type="molecule type" value="Genomic_DNA"/>
</dbReference>
<keyword evidence="2" id="KW-0178">Competence</keyword>
<protein>
    <submittedName>
        <fullName evidence="4">Type II secretion system protein</fullName>
    </submittedName>
</protein>
<accession>A0ABS2DMN5</accession>
<dbReference type="Proteomes" id="UP001518925">
    <property type="component" value="Unassembled WGS sequence"/>
</dbReference>
<keyword evidence="3" id="KW-0472">Membrane</keyword>
<keyword evidence="5" id="KW-1185">Reference proteome</keyword>
<keyword evidence="3" id="KW-1133">Transmembrane helix</keyword>
<gene>
    <name evidence="4" type="ORF">JR050_19025</name>
</gene>
<evidence type="ECO:0000313" key="4">
    <source>
        <dbReference type="EMBL" id="MBM6619759.1"/>
    </source>
</evidence>
<keyword evidence="3" id="KW-0812">Transmembrane</keyword>
<comment type="caution">
    <text evidence="4">The sequence shown here is derived from an EMBL/GenBank/DDBJ whole genome shotgun (WGS) entry which is preliminary data.</text>
</comment>
<dbReference type="NCBIfam" id="TIGR02532">
    <property type="entry name" value="IV_pilin_GFxxxE"/>
    <property type="match status" value="1"/>
</dbReference>
<dbReference type="RefSeq" id="WP_204205239.1">
    <property type="nucleotide sequence ID" value="NZ_JAFELM010000044.1"/>
</dbReference>
<comment type="subcellular location">
    <subcellularLocation>
        <location evidence="1">Cell surface</location>
    </subcellularLocation>
</comment>
<sequence length="146" mass="16314">MKTNTQAGLTLLEVLASIVIVGLIVTTFFGFFSQSMLFSSKNEENLQAINIARKILVVVQEAKVSDLDRLDNDTKSEIGIKNDDPSLPYYIEDKKNNKYYVKVEPILDKATYSLTPISVQVSTTPFEDENAKITETFGYVKGVAHE</sequence>
<evidence type="ECO:0000256" key="1">
    <source>
        <dbReference type="ARBA" id="ARBA00004241"/>
    </source>
</evidence>
<evidence type="ECO:0000313" key="5">
    <source>
        <dbReference type="Proteomes" id="UP001518925"/>
    </source>
</evidence>